<dbReference type="OrthoDB" id="3341476at2759"/>
<name>A0A9W4SZ71_9GLOM</name>
<proteinExistence type="predicted"/>
<evidence type="ECO:0000256" key="1">
    <source>
        <dbReference type="SAM" id="Phobius"/>
    </source>
</evidence>
<keyword evidence="3" id="KW-1185">Reference proteome</keyword>
<accession>A0A9W4SZ71</accession>
<keyword evidence="1" id="KW-0472">Membrane</keyword>
<feature type="non-terminal residue" evidence="2">
    <location>
        <position position="1"/>
    </location>
</feature>
<keyword evidence="1" id="KW-0812">Transmembrane</keyword>
<sequence length="161" mass="18935">MSAKLEPQWMGPYYIHDIVGFNNYKLRSIEGRIVKGTIYTVILTITTLSPLLLISSQNASTKIRIFFQHARWQITLNNRKESLFYLYHIGQIIDAEYMTQKDSTLSKQYFTVSKRVFLIFEDNIEQLMRIQNTTIVLLARLKLNDLNELIHWSSFLKKGDI</sequence>
<evidence type="ECO:0000313" key="3">
    <source>
        <dbReference type="Proteomes" id="UP001153678"/>
    </source>
</evidence>
<reference evidence="2" key="1">
    <citation type="submission" date="2022-08" db="EMBL/GenBank/DDBJ databases">
        <authorList>
            <person name="Kallberg Y."/>
            <person name="Tangrot J."/>
            <person name="Rosling A."/>
        </authorList>
    </citation>
    <scope>NUCLEOTIDE SEQUENCE</scope>
    <source>
        <strain evidence="2">Wild A</strain>
    </source>
</reference>
<protein>
    <submittedName>
        <fullName evidence="2">1386_t:CDS:1</fullName>
    </submittedName>
</protein>
<comment type="caution">
    <text evidence="2">The sequence shown here is derived from an EMBL/GenBank/DDBJ whole genome shotgun (WGS) entry which is preliminary data.</text>
</comment>
<evidence type="ECO:0000313" key="2">
    <source>
        <dbReference type="EMBL" id="CAI2186863.1"/>
    </source>
</evidence>
<feature type="transmembrane region" description="Helical" evidence="1">
    <location>
        <begin position="36"/>
        <end position="54"/>
    </location>
</feature>
<dbReference type="AlphaFoldDB" id="A0A9W4SZ71"/>
<keyword evidence="1" id="KW-1133">Transmembrane helix</keyword>
<organism evidence="2 3">
    <name type="scientific">Funneliformis geosporum</name>
    <dbReference type="NCBI Taxonomy" id="1117311"/>
    <lineage>
        <taxon>Eukaryota</taxon>
        <taxon>Fungi</taxon>
        <taxon>Fungi incertae sedis</taxon>
        <taxon>Mucoromycota</taxon>
        <taxon>Glomeromycotina</taxon>
        <taxon>Glomeromycetes</taxon>
        <taxon>Glomerales</taxon>
        <taxon>Glomeraceae</taxon>
        <taxon>Funneliformis</taxon>
    </lineage>
</organism>
<dbReference type="Proteomes" id="UP001153678">
    <property type="component" value="Unassembled WGS sequence"/>
</dbReference>
<gene>
    <name evidence="2" type="ORF">FWILDA_LOCUS12788</name>
</gene>
<dbReference type="EMBL" id="CAMKVN010004346">
    <property type="protein sequence ID" value="CAI2186863.1"/>
    <property type="molecule type" value="Genomic_DNA"/>
</dbReference>